<feature type="domain" description="F-box" evidence="1">
    <location>
        <begin position="5"/>
        <end position="44"/>
    </location>
</feature>
<evidence type="ECO:0000313" key="2">
    <source>
        <dbReference type="EMBL" id="KAK7032501.1"/>
    </source>
</evidence>
<dbReference type="InterPro" id="IPR001810">
    <property type="entry name" value="F-box_dom"/>
</dbReference>
<dbReference type="AlphaFoldDB" id="A0AAW0BZC2"/>
<dbReference type="EMBL" id="JAYKXP010000064">
    <property type="protein sequence ID" value="KAK7032501.1"/>
    <property type="molecule type" value="Genomic_DNA"/>
</dbReference>
<gene>
    <name evidence="2" type="ORF">VNI00_013070</name>
</gene>
<keyword evidence="3" id="KW-1185">Reference proteome</keyword>
<evidence type="ECO:0000313" key="3">
    <source>
        <dbReference type="Proteomes" id="UP001383192"/>
    </source>
</evidence>
<reference evidence="2 3" key="1">
    <citation type="submission" date="2024-01" db="EMBL/GenBank/DDBJ databases">
        <title>A draft genome for a cacao thread blight-causing isolate of Paramarasmius palmivorus.</title>
        <authorList>
            <person name="Baruah I.K."/>
            <person name="Bukari Y."/>
            <person name="Amoako-Attah I."/>
            <person name="Meinhardt L.W."/>
            <person name="Bailey B.A."/>
            <person name="Cohen S.P."/>
        </authorList>
    </citation>
    <scope>NUCLEOTIDE SEQUENCE [LARGE SCALE GENOMIC DNA]</scope>
    <source>
        <strain evidence="2 3">GH-12</strain>
    </source>
</reference>
<evidence type="ECO:0000259" key="1">
    <source>
        <dbReference type="Pfam" id="PF00646"/>
    </source>
</evidence>
<organism evidence="2 3">
    <name type="scientific">Paramarasmius palmivorus</name>
    <dbReference type="NCBI Taxonomy" id="297713"/>
    <lineage>
        <taxon>Eukaryota</taxon>
        <taxon>Fungi</taxon>
        <taxon>Dikarya</taxon>
        <taxon>Basidiomycota</taxon>
        <taxon>Agaricomycotina</taxon>
        <taxon>Agaricomycetes</taxon>
        <taxon>Agaricomycetidae</taxon>
        <taxon>Agaricales</taxon>
        <taxon>Marasmiineae</taxon>
        <taxon>Marasmiaceae</taxon>
        <taxon>Paramarasmius</taxon>
    </lineage>
</organism>
<proteinExistence type="predicted"/>
<comment type="caution">
    <text evidence="2">The sequence shown here is derived from an EMBL/GenBank/DDBJ whole genome shotgun (WGS) entry which is preliminary data.</text>
</comment>
<dbReference type="Pfam" id="PF00646">
    <property type="entry name" value="F-box"/>
    <property type="match status" value="1"/>
</dbReference>
<accession>A0AAW0BZC2</accession>
<dbReference type="Proteomes" id="UP001383192">
    <property type="component" value="Unassembled WGS sequence"/>
</dbReference>
<protein>
    <recommendedName>
        <fullName evidence="1">F-box domain-containing protein</fullName>
    </recommendedName>
</protein>
<name>A0AAW0BZC2_9AGAR</name>
<sequence length="201" mass="23001">MASLDTLPTELLFEIIAHFPKSSPERFETFKNLRLVSKRFRAITTPFMFAVTSVKIDERSTALEHSSALKSLSDISYTVQKLSVQVLDYSIIWKTFGGMNRLSRKFSRYSYYKDGEEKQNVWSKNLPSVIRGFKLLNSLAISSVSNSVLLSGLWQTLRDEKIHLKELTVQWRIEPALLDYLASYSGVERLSVTRAFPQAGH</sequence>